<proteinExistence type="predicted"/>
<evidence type="ECO:0000313" key="2">
    <source>
        <dbReference type="Proteomes" id="UP000009877"/>
    </source>
</evidence>
<evidence type="ECO:0000313" key="1">
    <source>
        <dbReference type="EMBL" id="EME35747.1"/>
    </source>
</evidence>
<dbReference type="AlphaFoldDB" id="M2WB92"/>
<name>M2WB92_9MICC</name>
<dbReference type="Proteomes" id="UP000009877">
    <property type="component" value="Unassembled WGS sequence"/>
</dbReference>
<dbReference type="Gene3D" id="1.10.620.20">
    <property type="entry name" value="Ribonucleotide Reductase, subunit A"/>
    <property type="match status" value="1"/>
</dbReference>
<gene>
    <name evidence="1" type="ORF">C884_01380</name>
</gene>
<reference evidence="1 2" key="1">
    <citation type="journal article" date="2014" name="Genome Announc.">
        <title>Draft Genome Sequence of Kocuria palustris PEL.</title>
        <authorList>
            <person name="Sharma G."/>
            <person name="Khatri I."/>
            <person name="Subramanian S."/>
        </authorList>
    </citation>
    <scope>NUCLEOTIDE SEQUENCE [LARGE SCALE GENOMIC DNA]</scope>
    <source>
        <strain evidence="1 2">PEL</strain>
    </source>
</reference>
<dbReference type="STRING" id="71999.KPaMU14_02205"/>
<dbReference type="SUPFAM" id="SSF47240">
    <property type="entry name" value="Ferritin-like"/>
    <property type="match status" value="1"/>
</dbReference>
<protein>
    <recommendedName>
        <fullName evidence="3">Ferritin-like domain-containing protein</fullName>
    </recommendedName>
</protein>
<organism evidence="1 2">
    <name type="scientific">Kocuria palustris PEL</name>
    <dbReference type="NCBI Taxonomy" id="1236550"/>
    <lineage>
        <taxon>Bacteria</taxon>
        <taxon>Bacillati</taxon>
        <taxon>Actinomycetota</taxon>
        <taxon>Actinomycetes</taxon>
        <taxon>Micrococcales</taxon>
        <taxon>Micrococcaceae</taxon>
        <taxon>Kocuria</taxon>
    </lineage>
</organism>
<keyword evidence="2" id="KW-1185">Reference proteome</keyword>
<accession>M2WB92</accession>
<dbReference type="EMBL" id="ANHZ02000023">
    <property type="protein sequence ID" value="EME35747.1"/>
    <property type="molecule type" value="Genomic_DNA"/>
</dbReference>
<evidence type="ECO:0008006" key="3">
    <source>
        <dbReference type="Google" id="ProtNLM"/>
    </source>
</evidence>
<dbReference type="InterPro" id="IPR009078">
    <property type="entry name" value="Ferritin-like_SF"/>
</dbReference>
<dbReference type="InterPro" id="IPR012348">
    <property type="entry name" value="RNR-like"/>
</dbReference>
<sequence>MAFDIDRFAESSHRVAWEDLDMDSFRRDPLPESSLRVLRYMCDVEFHTVCYLRDLLITPSHHDEDVSAFMTMWNREEFWHGEALAEVLGLHGIVVDYDEIKAKRVKLGWAEALKPLKQSLLSALIGHDFVATHMTWGAANEYSAVAAYKRMAAIEKHPVLSELLVRIARQESRHVAFYSTQARQRLGDSVKAQRITRLALRSAWRPVGSGVMSDEEVRHVMGHLFAGEEGRAEMRKLDANIARLPGMEGLTLFQDVIGHAEPADQETAGPGEAESAQRQVA</sequence>
<comment type="caution">
    <text evidence="1">The sequence shown here is derived from an EMBL/GenBank/DDBJ whole genome shotgun (WGS) entry which is preliminary data.</text>
</comment>
<dbReference type="RefSeq" id="WP_006215606.1">
    <property type="nucleotide sequence ID" value="NZ_ANHZ02000023.1"/>
</dbReference>
<dbReference type="GO" id="GO:0016491">
    <property type="term" value="F:oxidoreductase activity"/>
    <property type="evidence" value="ECO:0007669"/>
    <property type="project" value="InterPro"/>
</dbReference>